<evidence type="ECO:0000313" key="6">
    <source>
        <dbReference type="Proteomes" id="UP001162162"/>
    </source>
</evidence>
<feature type="coiled-coil region" evidence="1">
    <location>
        <begin position="304"/>
        <end position="331"/>
    </location>
</feature>
<comment type="caution">
    <text evidence="5">The sequence shown here is derived from an EMBL/GenBank/DDBJ whole genome shotgun (WGS) entry which is preliminary data.</text>
</comment>
<dbReference type="Pfam" id="PF03732">
    <property type="entry name" value="Retrotrans_gag"/>
    <property type="match status" value="1"/>
</dbReference>
<dbReference type="CDD" id="cd02901">
    <property type="entry name" value="Macro_Poa1p-like"/>
    <property type="match status" value="1"/>
</dbReference>
<dbReference type="Gene3D" id="3.40.220.10">
    <property type="entry name" value="Leucine Aminopeptidase, subunit E, domain 1"/>
    <property type="match status" value="1"/>
</dbReference>
<feature type="region of interest" description="Disordered" evidence="2">
    <location>
        <begin position="190"/>
        <end position="214"/>
    </location>
</feature>
<dbReference type="InterPro" id="IPR043472">
    <property type="entry name" value="Macro_dom-like"/>
</dbReference>
<sequence>MLECIVTESAESCLLRLTSPAERRTELEERECETTGKKADLQNRLREALENEGENPDIFLFEIAGDINSALQSLKGSLEQKLIENGSNLEQKFEETSGNLRGMEQNLRGMEQRLVETSGNLRGMEQKLIENMDQKLMENYTSLEKKIMENSSYLQKQICEYVDGKFGEIENKFLEVERKIATLSLGSEEQQQMVNTSLKSPGSDSDRLSKPELSSPVEISKIRMKPPLFDGKSSWVNYLRQFEAAARANGWSLAEKATALTLALRGDATDILQTLSLEEQDDYHQLVRHLEMRYGQSHLEHVYHSQLKNRYQKSNESLQEFEADIARLVRLAYSSTPENVMERLAVQAFLDGLRDTETRQALTLARPSKLVDALARALEFEAAKQSCRGQAKVRRVEEGVEEGTCNEAEIRRVVEGMLEKRQIRCWNCDIVGTAARITPTSWRLRTATGDPATIRGETNVTIVIGNVSFEHRALVAEIEDELILGMDIMNTKGFELDFKNNVLKINGEEIVLHRKTEETIRVVLAEDTAVPERSEMILDAHLDGNPCVGNIMMFEPRSHDGEVARGIAVGKALLRTEKTVPVRIMNLNHHPFLHLFLLAYRSSVHETTGQTPASIVMGRELRLPCDLKFGCTPGDDVAGEDYVSTLRQRMDDIHERVHSNIQGASDRMKETYDINANDGRYQPGNQVWLYNPQRRRGLSPKLQSSWEGPYEVVTRINDVVYRIQKLPRGKPRVVHFNRLAPFAGNNDEQAEARVRHVSPPDSELSFEEFMLLHSNGQKARYGVTREEPRDLLQAPADFCLAHCVAADLRMSRGIALTFKKAFGQLEELRRQRPEVGRVLQITAAEQEKERSVFYLVTKQLSHHKPTYQTVWDTLVELRDVLLSQSISSLAIPKIASGLDGLDWRSDQEYARRDRSTRKLWTASSTRPPDARMGHSAGIDTDQRMTQFETKCL</sequence>
<keyword evidence="1" id="KW-0175">Coiled coil</keyword>
<dbReference type="InterPro" id="IPR054465">
    <property type="entry name" value="Integrase_p58-like_C"/>
</dbReference>
<dbReference type="AlphaFoldDB" id="A0AAV8ZDF5"/>
<keyword evidence="6" id="KW-1185">Reference proteome</keyword>
<feature type="domain" description="Integrase p58-like C-terminal" evidence="4">
    <location>
        <begin position="708"/>
        <end position="741"/>
    </location>
</feature>
<accession>A0AAV8ZDF5</accession>
<feature type="region of interest" description="Disordered" evidence="2">
    <location>
        <begin position="914"/>
        <end position="940"/>
    </location>
</feature>
<dbReference type="Pfam" id="PF22938">
    <property type="entry name" value="Integrase_p58_C"/>
    <property type="match status" value="1"/>
</dbReference>
<protein>
    <submittedName>
        <fullName evidence="5">Uncharacterized protein</fullName>
    </submittedName>
</protein>
<evidence type="ECO:0000259" key="3">
    <source>
        <dbReference type="Pfam" id="PF03732"/>
    </source>
</evidence>
<dbReference type="EMBL" id="JAPWTK010000003">
    <property type="protein sequence ID" value="KAJ8962109.1"/>
    <property type="molecule type" value="Genomic_DNA"/>
</dbReference>
<organism evidence="5 6">
    <name type="scientific">Aromia moschata</name>
    <dbReference type="NCBI Taxonomy" id="1265417"/>
    <lineage>
        <taxon>Eukaryota</taxon>
        <taxon>Metazoa</taxon>
        <taxon>Ecdysozoa</taxon>
        <taxon>Arthropoda</taxon>
        <taxon>Hexapoda</taxon>
        <taxon>Insecta</taxon>
        <taxon>Pterygota</taxon>
        <taxon>Neoptera</taxon>
        <taxon>Endopterygota</taxon>
        <taxon>Coleoptera</taxon>
        <taxon>Polyphaga</taxon>
        <taxon>Cucujiformia</taxon>
        <taxon>Chrysomeloidea</taxon>
        <taxon>Cerambycidae</taxon>
        <taxon>Cerambycinae</taxon>
        <taxon>Callichromatini</taxon>
        <taxon>Aromia</taxon>
    </lineage>
</organism>
<proteinExistence type="predicted"/>
<dbReference type="Gene3D" id="2.40.70.10">
    <property type="entry name" value="Acid Proteases"/>
    <property type="match status" value="1"/>
</dbReference>
<dbReference type="InterPro" id="IPR005162">
    <property type="entry name" value="Retrotrans_gag_dom"/>
</dbReference>
<feature type="compositionally biased region" description="Polar residues" evidence="2">
    <location>
        <begin position="190"/>
        <end position="203"/>
    </location>
</feature>
<dbReference type="PANTHER" id="PTHR45823">
    <property type="entry name" value="T-SNARE COILED-COIL HOMOLOGY DOMAIN-CONTAINING PROTEIN"/>
    <property type="match status" value="1"/>
</dbReference>
<evidence type="ECO:0000256" key="2">
    <source>
        <dbReference type="SAM" id="MobiDB-lite"/>
    </source>
</evidence>
<reference evidence="5" key="1">
    <citation type="journal article" date="2023" name="Insect Mol. Biol.">
        <title>Genome sequencing provides insights into the evolution of gene families encoding plant cell wall-degrading enzymes in longhorned beetles.</title>
        <authorList>
            <person name="Shin N.R."/>
            <person name="Okamura Y."/>
            <person name="Kirsch R."/>
            <person name="Pauchet Y."/>
        </authorList>
    </citation>
    <scope>NUCLEOTIDE SEQUENCE</scope>
    <source>
        <strain evidence="5">AMC_N1</strain>
    </source>
</reference>
<gene>
    <name evidence="5" type="ORF">NQ318_018065</name>
</gene>
<evidence type="ECO:0000313" key="5">
    <source>
        <dbReference type="EMBL" id="KAJ8962109.1"/>
    </source>
</evidence>
<feature type="coiled-coil region" evidence="1">
    <location>
        <begin position="93"/>
        <end position="127"/>
    </location>
</feature>
<dbReference type="PANTHER" id="PTHR45823:SF1">
    <property type="entry name" value="T-SNARE COILED-COIL HOMOLOGY DOMAIN-CONTAINING PROTEIN"/>
    <property type="match status" value="1"/>
</dbReference>
<dbReference type="Gene3D" id="2.30.30.850">
    <property type="match status" value="1"/>
</dbReference>
<dbReference type="InterPro" id="IPR021109">
    <property type="entry name" value="Peptidase_aspartic_dom_sf"/>
</dbReference>
<name>A0AAV8ZDF5_9CUCU</name>
<feature type="domain" description="Retrotransposon gag" evidence="3">
    <location>
        <begin position="261"/>
        <end position="355"/>
    </location>
</feature>
<evidence type="ECO:0000259" key="4">
    <source>
        <dbReference type="Pfam" id="PF22938"/>
    </source>
</evidence>
<evidence type="ECO:0000256" key="1">
    <source>
        <dbReference type="SAM" id="Coils"/>
    </source>
</evidence>
<dbReference type="SUPFAM" id="SSF52949">
    <property type="entry name" value="Macro domain-like"/>
    <property type="match status" value="1"/>
</dbReference>
<dbReference type="Proteomes" id="UP001162162">
    <property type="component" value="Unassembled WGS sequence"/>
</dbReference>